<evidence type="ECO:0000313" key="2">
    <source>
        <dbReference type="EMBL" id="KAH3770282.1"/>
    </source>
</evidence>
<comment type="caution">
    <text evidence="2">The sequence shown here is derived from an EMBL/GenBank/DDBJ whole genome shotgun (WGS) entry which is preliminary data.</text>
</comment>
<keyword evidence="1" id="KW-0732">Signal</keyword>
<evidence type="ECO:0000256" key="1">
    <source>
        <dbReference type="SAM" id="SignalP"/>
    </source>
</evidence>
<reference evidence="2" key="1">
    <citation type="journal article" date="2019" name="bioRxiv">
        <title>The Genome of the Zebra Mussel, Dreissena polymorpha: A Resource for Invasive Species Research.</title>
        <authorList>
            <person name="McCartney M.A."/>
            <person name="Auch B."/>
            <person name="Kono T."/>
            <person name="Mallez S."/>
            <person name="Zhang Y."/>
            <person name="Obille A."/>
            <person name="Becker A."/>
            <person name="Abrahante J.E."/>
            <person name="Garbe J."/>
            <person name="Badalamenti J.P."/>
            <person name="Herman A."/>
            <person name="Mangelson H."/>
            <person name="Liachko I."/>
            <person name="Sullivan S."/>
            <person name="Sone E.D."/>
            <person name="Koren S."/>
            <person name="Silverstein K.A.T."/>
            <person name="Beckman K.B."/>
            <person name="Gohl D.M."/>
        </authorList>
    </citation>
    <scope>NUCLEOTIDE SEQUENCE</scope>
    <source>
        <strain evidence="2">Duluth1</strain>
        <tissue evidence="2">Whole animal</tissue>
    </source>
</reference>
<feature type="chain" id="PRO_5038984954" description="Secreted protein" evidence="1">
    <location>
        <begin position="21"/>
        <end position="70"/>
    </location>
</feature>
<dbReference type="EMBL" id="JAIWYP010000009">
    <property type="protein sequence ID" value="KAH3770282.1"/>
    <property type="molecule type" value="Genomic_DNA"/>
</dbReference>
<proteinExistence type="predicted"/>
<accession>A0A9D4E1X8</accession>
<dbReference type="AlphaFoldDB" id="A0A9D4E1X8"/>
<evidence type="ECO:0008006" key="4">
    <source>
        <dbReference type="Google" id="ProtNLM"/>
    </source>
</evidence>
<reference evidence="2" key="2">
    <citation type="submission" date="2020-11" db="EMBL/GenBank/DDBJ databases">
        <authorList>
            <person name="McCartney M.A."/>
            <person name="Auch B."/>
            <person name="Kono T."/>
            <person name="Mallez S."/>
            <person name="Becker A."/>
            <person name="Gohl D.M."/>
            <person name="Silverstein K.A.T."/>
            <person name="Koren S."/>
            <person name="Bechman K.B."/>
            <person name="Herman A."/>
            <person name="Abrahante J.E."/>
            <person name="Garbe J."/>
        </authorList>
    </citation>
    <scope>NUCLEOTIDE SEQUENCE</scope>
    <source>
        <strain evidence="2">Duluth1</strain>
        <tissue evidence="2">Whole animal</tissue>
    </source>
</reference>
<keyword evidence="3" id="KW-1185">Reference proteome</keyword>
<gene>
    <name evidence="2" type="ORF">DPMN_171566</name>
</gene>
<protein>
    <recommendedName>
        <fullName evidence="4">Secreted protein</fullName>
    </recommendedName>
</protein>
<dbReference type="Proteomes" id="UP000828390">
    <property type="component" value="Unassembled WGS sequence"/>
</dbReference>
<evidence type="ECO:0000313" key="3">
    <source>
        <dbReference type="Proteomes" id="UP000828390"/>
    </source>
</evidence>
<feature type="signal peptide" evidence="1">
    <location>
        <begin position="1"/>
        <end position="20"/>
    </location>
</feature>
<organism evidence="2 3">
    <name type="scientific">Dreissena polymorpha</name>
    <name type="common">Zebra mussel</name>
    <name type="synonym">Mytilus polymorpha</name>
    <dbReference type="NCBI Taxonomy" id="45954"/>
    <lineage>
        <taxon>Eukaryota</taxon>
        <taxon>Metazoa</taxon>
        <taxon>Spiralia</taxon>
        <taxon>Lophotrochozoa</taxon>
        <taxon>Mollusca</taxon>
        <taxon>Bivalvia</taxon>
        <taxon>Autobranchia</taxon>
        <taxon>Heteroconchia</taxon>
        <taxon>Euheterodonta</taxon>
        <taxon>Imparidentia</taxon>
        <taxon>Neoheterodontei</taxon>
        <taxon>Myida</taxon>
        <taxon>Dreissenoidea</taxon>
        <taxon>Dreissenidae</taxon>
        <taxon>Dreissena</taxon>
    </lineage>
</organism>
<name>A0A9D4E1X8_DREPO</name>
<sequence>MNAMLLILLLVHPVIQVTQCLIEPYWKDKEKLMQTDIPTFPLHTVTSTSIRTTSLTFIRFEKITQLMPLR</sequence>